<accession>A0ABQ2JPV4</accession>
<keyword evidence="2" id="KW-0732">Signal</keyword>
<evidence type="ECO:0000313" key="4">
    <source>
        <dbReference type="Proteomes" id="UP000605099"/>
    </source>
</evidence>
<comment type="caution">
    <text evidence="3">The sequence shown here is derived from an EMBL/GenBank/DDBJ whole genome shotgun (WGS) entry which is preliminary data.</text>
</comment>
<organism evidence="3 4">
    <name type="scientific">Novosphingobium indicum</name>
    <dbReference type="NCBI Taxonomy" id="462949"/>
    <lineage>
        <taxon>Bacteria</taxon>
        <taxon>Pseudomonadati</taxon>
        <taxon>Pseudomonadota</taxon>
        <taxon>Alphaproteobacteria</taxon>
        <taxon>Sphingomonadales</taxon>
        <taxon>Sphingomonadaceae</taxon>
        <taxon>Novosphingobium</taxon>
    </lineage>
</organism>
<reference evidence="4" key="1">
    <citation type="journal article" date="2019" name="Int. J. Syst. Evol. Microbiol.">
        <title>The Global Catalogue of Microorganisms (GCM) 10K type strain sequencing project: providing services to taxonomists for standard genome sequencing and annotation.</title>
        <authorList>
            <consortium name="The Broad Institute Genomics Platform"/>
            <consortium name="The Broad Institute Genome Sequencing Center for Infectious Disease"/>
            <person name="Wu L."/>
            <person name="Ma J."/>
        </authorList>
    </citation>
    <scope>NUCLEOTIDE SEQUENCE [LARGE SCALE GENOMIC DNA]</scope>
    <source>
        <strain evidence="4">CGMCC 1.6784</strain>
    </source>
</reference>
<dbReference type="EMBL" id="BMLK01000013">
    <property type="protein sequence ID" value="GGN53718.1"/>
    <property type="molecule type" value="Genomic_DNA"/>
</dbReference>
<dbReference type="Proteomes" id="UP000605099">
    <property type="component" value="Unassembled WGS sequence"/>
</dbReference>
<evidence type="ECO:0000313" key="3">
    <source>
        <dbReference type="EMBL" id="GGN53718.1"/>
    </source>
</evidence>
<keyword evidence="4" id="KW-1185">Reference proteome</keyword>
<evidence type="ECO:0008006" key="5">
    <source>
        <dbReference type="Google" id="ProtNLM"/>
    </source>
</evidence>
<protein>
    <recommendedName>
        <fullName evidence="5">Lipoprotein</fullName>
    </recommendedName>
</protein>
<feature type="signal peptide" evidence="2">
    <location>
        <begin position="1"/>
        <end position="23"/>
    </location>
</feature>
<dbReference type="RefSeq" id="WP_188820544.1">
    <property type="nucleotide sequence ID" value="NZ_BMLK01000013.1"/>
</dbReference>
<name>A0ABQ2JPV4_9SPHN</name>
<dbReference type="PROSITE" id="PS51257">
    <property type="entry name" value="PROKAR_LIPOPROTEIN"/>
    <property type="match status" value="1"/>
</dbReference>
<feature type="region of interest" description="Disordered" evidence="1">
    <location>
        <begin position="34"/>
        <end position="58"/>
    </location>
</feature>
<evidence type="ECO:0000256" key="2">
    <source>
        <dbReference type="SAM" id="SignalP"/>
    </source>
</evidence>
<gene>
    <name evidence="3" type="ORF">GCM10011349_28600</name>
</gene>
<feature type="chain" id="PRO_5046377117" description="Lipoprotein" evidence="2">
    <location>
        <begin position="24"/>
        <end position="175"/>
    </location>
</feature>
<sequence length="175" mass="18146">MIRAKARLLTALLPMMAAACSTAGNYPSLAERDVERVSGSAEPVPGDTAPEAPAPPPASAELVTRLNGLVALAHEADRQFQANRPAAERAVAAAGSRATDSWSSASVALALLETSRSSAMVALADLDNLYVTARNDAALERTPTTEAIASARDEVNGWVDAQDTVIARLAARLPS</sequence>
<evidence type="ECO:0000256" key="1">
    <source>
        <dbReference type="SAM" id="MobiDB-lite"/>
    </source>
</evidence>
<proteinExistence type="predicted"/>